<accession>A0A1I4SGL7</accession>
<dbReference type="SMART" id="SM00448">
    <property type="entry name" value="REC"/>
    <property type="match status" value="1"/>
</dbReference>
<keyword evidence="6" id="KW-1185">Reference proteome</keyword>
<dbReference type="STRING" id="39841.SAMN05660836_00948"/>
<dbReference type="CDD" id="cd17536">
    <property type="entry name" value="REC_YesN-like"/>
    <property type="match status" value="1"/>
</dbReference>
<dbReference type="GO" id="GO:0000160">
    <property type="term" value="P:phosphorelay signal transduction system"/>
    <property type="evidence" value="ECO:0007669"/>
    <property type="project" value="UniProtKB-KW"/>
</dbReference>
<evidence type="ECO:0000256" key="1">
    <source>
        <dbReference type="ARBA" id="ARBA00022553"/>
    </source>
</evidence>
<dbReference type="Gene3D" id="3.40.50.2300">
    <property type="match status" value="1"/>
</dbReference>
<dbReference type="Proteomes" id="UP000199611">
    <property type="component" value="Unassembled WGS sequence"/>
</dbReference>
<evidence type="ECO:0000256" key="2">
    <source>
        <dbReference type="ARBA" id="ARBA00023012"/>
    </source>
</evidence>
<gene>
    <name evidence="5" type="ORF">SAMN05660836_00948</name>
</gene>
<keyword evidence="1 3" id="KW-0597">Phosphoprotein</keyword>
<feature type="modified residue" description="4-aspartylphosphate" evidence="3">
    <location>
        <position position="54"/>
    </location>
</feature>
<keyword evidence="2" id="KW-0902">Two-component regulatory system</keyword>
<organism evidence="5 6">
    <name type="scientific">Thermodesulforhabdus norvegica</name>
    <dbReference type="NCBI Taxonomy" id="39841"/>
    <lineage>
        <taxon>Bacteria</taxon>
        <taxon>Pseudomonadati</taxon>
        <taxon>Thermodesulfobacteriota</taxon>
        <taxon>Syntrophobacteria</taxon>
        <taxon>Syntrophobacterales</taxon>
        <taxon>Thermodesulforhabdaceae</taxon>
        <taxon>Thermodesulforhabdus</taxon>
    </lineage>
</organism>
<feature type="domain" description="Response regulatory" evidence="4">
    <location>
        <begin position="5"/>
        <end position="119"/>
    </location>
</feature>
<dbReference type="RefSeq" id="WP_093393865.1">
    <property type="nucleotide sequence ID" value="NZ_FOUU01000002.1"/>
</dbReference>
<dbReference type="AlphaFoldDB" id="A0A1I4SGL7"/>
<dbReference type="SUPFAM" id="SSF52172">
    <property type="entry name" value="CheY-like"/>
    <property type="match status" value="1"/>
</dbReference>
<evidence type="ECO:0000313" key="5">
    <source>
        <dbReference type="EMBL" id="SFM63481.1"/>
    </source>
</evidence>
<dbReference type="PANTHER" id="PTHR44591">
    <property type="entry name" value="STRESS RESPONSE REGULATOR PROTEIN 1"/>
    <property type="match status" value="1"/>
</dbReference>
<dbReference type="Pfam" id="PF00072">
    <property type="entry name" value="Response_reg"/>
    <property type="match status" value="1"/>
</dbReference>
<evidence type="ECO:0000256" key="3">
    <source>
        <dbReference type="PROSITE-ProRule" id="PRU00169"/>
    </source>
</evidence>
<protein>
    <submittedName>
        <fullName evidence="5">Response regulator receiver domain-containing protein</fullName>
    </submittedName>
</protein>
<dbReference type="PROSITE" id="PS50110">
    <property type="entry name" value="RESPONSE_REGULATORY"/>
    <property type="match status" value="1"/>
</dbReference>
<dbReference type="InterPro" id="IPR011006">
    <property type="entry name" value="CheY-like_superfamily"/>
</dbReference>
<dbReference type="PANTHER" id="PTHR44591:SF14">
    <property type="entry name" value="PROTEIN PILG"/>
    <property type="match status" value="1"/>
</dbReference>
<name>A0A1I4SGL7_9BACT</name>
<proteinExistence type="predicted"/>
<evidence type="ECO:0000313" key="6">
    <source>
        <dbReference type="Proteomes" id="UP000199611"/>
    </source>
</evidence>
<sequence length="153" mass="17552">MEKIKVLLVDDEKEFVDALRERLEIRDLPSGVAYNGEQALQIVEDEIPDVMVLDLKMPGIDGMEVLRRIRKAYPEVQVIILTGHGSEKDEEEARRLGAFEYLQKPVDIDELVRLLRLAYKKKMEDTMVAATFAEAGEFDTARDIMKEGKKKKD</sequence>
<dbReference type="OrthoDB" id="9800029at2"/>
<evidence type="ECO:0000259" key="4">
    <source>
        <dbReference type="PROSITE" id="PS50110"/>
    </source>
</evidence>
<dbReference type="InterPro" id="IPR050595">
    <property type="entry name" value="Bact_response_regulator"/>
</dbReference>
<dbReference type="InterPro" id="IPR001789">
    <property type="entry name" value="Sig_transdc_resp-reg_receiver"/>
</dbReference>
<dbReference type="EMBL" id="FOUU01000002">
    <property type="protein sequence ID" value="SFM63481.1"/>
    <property type="molecule type" value="Genomic_DNA"/>
</dbReference>
<reference evidence="5 6" key="1">
    <citation type="submission" date="2016-10" db="EMBL/GenBank/DDBJ databases">
        <authorList>
            <person name="de Groot N.N."/>
        </authorList>
    </citation>
    <scope>NUCLEOTIDE SEQUENCE [LARGE SCALE GENOMIC DNA]</scope>
    <source>
        <strain evidence="5 6">DSM 9990</strain>
    </source>
</reference>